<evidence type="ECO:0000313" key="3">
    <source>
        <dbReference type="Proteomes" id="UP000828465"/>
    </source>
</evidence>
<keyword evidence="2" id="KW-0378">Hydrolase</keyword>
<evidence type="ECO:0000313" key="2">
    <source>
        <dbReference type="EMBL" id="QZI86101.1"/>
    </source>
</evidence>
<dbReference type="Pfam" id="PF07486">
    <property type="entry name" value="Hydrolase_2"/>
    <property type="match status" value="1"/>
</dbReference>
<dbReference type="Gene3D" id="1.10.10.2520">
    <property type="entry name" value="Cell wall hydrolase SleB, domain 1"/>
    <property type="match status" value="1"/>
</dbReference>
<accession>A0AAE7XVI4</accession>
<protein>
    <submittedName>
        <fullName evidence="2">Hydrolase_2 domain-containing protein</fullName>
    </submittedName>
</protein>
<dbReference type="InterPro" id="IPR042047">
    <property type="entry name" value="SleB_dom1"/>
</dbReference>
<proteinExistence type="predicted"/>
<name>A0AAE7XVI4_9CAUD</name>
<dbReference type="GO" id="GO:0016787">
    <property type="term" value="F:hydrolase activity"/>
    <property type="evidence" value="ECO:0007669"/>
    <property type="project" value="UniProtKB-KW"/>
</dbReference>
<feature type="domain" description="Cell wall hydrolase SleB" evidence="1">
    <location>
        <begin position="30"/>
        <end position="128"/>
    </location>
</feature>
<gene>
    <name evidence="2" type="ORF">PODOV006v2_p0007</name>
</gene>
<dbReference type="Proteomes" id="UP000828465">
    <property type="component" value="Segment"/>
</dbReference>
<evidence type="ECO:0000259" key="1">
    <source>
        <dbReference type="Pfam" id="PF07486"/>
    </source>
</evidence>
<dbReference type="EMBL" id="MW865291">
    <property type="protein sequence ID" value="QZI86101.1"/>
    <property type="molecule type" value="Genomic_DNA"/>
</dbReference>
<sequence>MRKDTLGLSERLLESAETWLALNVHHEARGESYQCQVMVAEVTLRRVASSYYPDTVEGVVMQPSQFSWTLEREPDFSVITQEDRNVARQALKGLFYTTTELHYARYEIDNYWTNKMTPTIQCGAHIFYDNGGKP</sequence>
<organism evidence="2 3">
    <name type="scientific">Vibrio phage 15E36.1</name>
    <dbReference type="NCBI Taxonomy" id="2859290"/>
    <lineage>
        <taxon>Viruses</taxon>
        <taxon>Duplodnaviria</taxon>
        <taxon>Heunggongvirae</taxon>
        <taxon>Uroviricota</taxon>
        <taxon>Caudoviricetes</taxon>
        <taxon>Autographivirales</taxon>
        <taxon>Autosignataviridae</taxon>
        <taxon>Colwellvirinae</taxon>
        <taxon>Roscoffvirus</taxon>
        <taxon>Roscoffvirus rv15E36</taxon>
    </lineage>
</organism>
<keyword evidence="3" id="KW-1185">Reference proteome</keyword>
<reference evidence="2" key="1">
    <citation type="submission" date="2021-03" db="EMBL/GenBank/DDBJ databases">
        <title>Rapid evolution of virus immunity in the wild.</title>
        <authorList>
            <person name="Piel D."/>
            <person name="Bruto M."/>
            <person name="Labreuche Y."/>
            <person name="Blanquart F."/>
            <person name="Chenivesse S."/>
            <person name="Lepanse S."/>
            <person name="James A."/>
            <person name="Garcia Cruz R."/>
            <person name="Dubert J."/>
            <person name="Petton B."/>
            <person name="Lieberman E."/>
            <person name="Wegner M.K."/>
            <person name="Hussain F.A."/>
            <person name="Kauffman K.K."/>
            <person name="Polz M.F."/>
            <person name="Gandon S."/>
            <person name="Bikard D."/>
            <person name="Le Roux F."/>
        </authorList>
    </citation>
    <scope>NUCLEOTIDE SEQUENCE</scope>
</reference>
<dbReference type="InterPro" id="IPR011105">
    <property type="entry name" value="Cell_wall_hydrolase_SleB"/>
</dbReference>